<sequence>MAYTAVVTGASGYVATEVVKQLLEKGYNVRGTVRSLSKKEKVEHLELLSAALPGKLTLHEADLLKPGSFDEVVKGADYVFHTASPFFTDVEDPMRDLVEPAVHGTQNVLSSVAKSKDTVKRVIQTSSFAAIVKTTAGPQNGKLYDEEDWNNESKPDKDGGYRYSKTEAEKAGWEFSKKEGVSLVCINPTFVLGPVVSKRVDATSIMHFKGFIEGTFTKIMPYQIDVRDIGRAHVRAAELPEAHGRYLTSHASTCSTKTLSDILSKRFPQYKFPEGEDTPSKEIIDNSKVQKELGIKLHDLAETYIDMATTLIQNGIAKPVPK</sequence>
<dbReference type="PANTHER" id="PTHR10366:SF564">
    <property type="entry name" value="STEROL-4-ALPHA-CARBOXYLATE 3-DEHYDROGENASE, DECARBOXYLATING"/>
    <property type="match status" value="1"/>
</dbReference>
<dbReference type="EMBL" id="CAXHTA020000002">
    <property type="protein sequence ID" value="CAL5219731.1"/>
    <property type="molecule type" value="Genomic_DNA"/>
</dbReference>
<evidence type="ECO:0000256" key="8">
    <source>
        <dbReference type="ARBA" id="ARBA00049132"/>
    </source>
</evidence>
<dbReference type="CDD" id="cd05227">
    <property type="entry name" value="AR_SDR_e"/>
    <property type="match status" value="1"/>
</dbReference>
<comment type="similarity">
    <text evidence="3">Belongs to the NAD(P)-dependent epimerase/dehydratase family. Dihydroflavonol-4-reductase subfamily.</text>
</comment>
<accession>A0ABP1FK28</accession>
<dbReference type="InterPro" id="IPR036291">
    <property type="entry name" value="NAD(P)-bd_dom_sf"/>
</dbReference>
<evidence type="ECO:0000256" key="9">
    <source>
        <dbReference type="SAM" id="MobiDB-lite"/>
    </source>
</evidence>
<keyword evidence="2" id="KW-0284">Flavonoid biosynthesis</keyword>
<reference evidence="11 12" key="1">
    <citation type="submission" date="2024-06" db="EMBL/GenBank/DDBJ databases">
        <authorList>
            <person name="Kraege A."/>
            <person name="Thomma B."/>
        </authorList>
    </citation>
    <scope>NUCLEOTIDE SEQUENCE [LARGE SCALE GENOMIC DNA]</scope>
</reference>
<dbReference type="InterPro" id="IPR050425">
    <property type="entry name" value="NAD(P)_dehydrat-like"/>
</dbReference>
<dbReference type="EC" id="1.1.1.219" evidence="5"/>
<name>A0ABP1FK28_9CHLO</name>
<comment type="catalytic activity">
    <reaction evidence="7">
        <text>(2S)-flavan-4-ol + NADP(+) = (2S)-flavanone + NADPH + H(+)</text>
        <dbReference type="Rhea" id="RHEA:11228"/>
        <dbReference type="ChEBI" id="CHEBI:15378"/>
        <dbReference type="ChEBI" id="CHEBI:15605"/>
        <dbReference type="ChEBI" id="CHEBI:15606"/>
        <dbReference type="ChEBI" id="CHEBI:57783"/>
        <dbReference type="ChEBI" id="CHEBI:58349"/>
        <dbReference type="EC" id="1.1.1.234"/>
    </reaction>
</comment>
<evidence type="ECO:0000259" key="10">
    <source>
        <dbReference type="Pfam" id="PF01370"/>
    </source>
</evidence>
<proteinExistence type="inferred from homology"/>
<dbReference type="InterPro" id="IPR001509">
    <property type="entry name" value="Epimerase_deHydtase"/>
</dbReference>
<comment type="caution">
    <text evidence="11">The sequence shown here is derived from an EMBL/GenBank/DDBJ whole genome shotgun (WGS) entry which is preliminary data.</text>
</comment>
<evidence type="ECO:0000256" key="6">
    <source>
        <dbReference type="ARBA" id="ARBA00042087"/>
    </source>
</evidence>
<dbReference type="Proteomes" id="UP001497392">
    <property type="component" value="Unassembled WGS sequence"/>
</dbReference>
<evidence type="ECO:0000256" key="4">
    <source>
        <dbReference type="ARBA" id="ARBA00039055"/>
    </source>
</evidence>
<evidence type="ECO:0000256" key="2">
    <source>
        <dbReference type="ARBA" id="ARBA00023241"/>
    </source>
</evidence>
<dbReference type="Pfam" id="PF01370">
    <property type="entry name" value="Epimerase"/>
    <property type="match status" value="1"/>
</dbReference>
<protein>
    <recommendedName>
        <fullName evidence="6">Flavanone 4-reductase</fullName>
        <ecNumber evidence="5">1.1.1.219</ecNumber>
        <ecNumber evidence="4">1.1.1.234</ecNumber>
    </recommendedName>
</protein>
<evidence type="ECO:0000256" key="3">
    <source>
        <dbReference type="ARBA" id="ARBA00023445"/>
    </source>
</evidence>
<feature type="compositionally biased region" description="Basic and acidic residues" evidence="9">
    <location>
        <begin position="151"/>
        <end position="162"/>
    </location>
</feature>
<keyword evidence="12" id="KW-1185">Reference proteome</keyword>
<dbReference type="PANTHER" id="PTHR10366">
    <property type="entry name" value="NAD DEPENDENT EPIMERASE/DEHYDRATASE"/>
    <property type="match status" value="1"/>
</dbReference>
<dbReference type="SUPFAM" id="SSF51735">
    <property type="entry name" value="NAD(P)-binding Rossmann-fold domains"/>
    <property type="match status" value="1"/>
</dbReference>
<evidence type="ECO:0000256" key="5">
    <source>
        <dbReference type="ARBA" id="ARBA00039057"/>
    </source>
</evidence>
<dbReference type="Gene3D" id="3.40.50.720">
    <property type="entry name" value="NAD(P)-binding Rossmann-like Domain"/>
    <property type="match status" value="1"/>
</dbReference>
<organism evidence="11 12">
    <name type="scientific">Coccomyxa viridis</name>
    <dbReference type="NCBI Taxonomy" id="1274662"/>
    <lineage>
        <taxon>Eukaryota</taxon>
        <taxon>Viridiplantae</taxon>
        <taxon>Chlorophyta</taxon>
        <taxon>core chlorophytes</taxon>
        <taxon>Trebouxiophyceae</taxon>
        <taxon>Trebouxiophyceae incertae sedis</taxon>
        <taxon>Coccomyxaceae</taxon>
        <taxon>Coccomyxa</taxon>
    </lineage>
</organism>
<evidence type="ECO:0000256" key="1">
    <source>
        <dbReference type="ARBA" id="ARBA00023002"/>
    </source>
</evidence>
<feature type="region of interest" description="Disordered" evidence="9">
    <location>
        <begin position="141"/>
        <end position="162"/>
    </location>
</feature>
<gene>
    <name evidence="11" type="primary">g1628</name>
    <name evidence="11" type="ORF">VP750_LOCUS1390</name>
</gene>
<dbReference type="EC" id="1.1.1.234" evidence="4"/>
<evidence type="ECO:0000256" key="7">
    <source>
        <dbReference type="ARBA" id="ARBA00048870"/>
    </source>
</evidence>
<comment type="catalytic activity">
    <reaction evidence="8">
        <text>a (2R,3S,4S)-leucoanthocyanidin + NADP(+) = a (2R,3R)-dihydroflavonol + NADPH + H(+)</text>
        <dbReference type="Rhea" id="RHEA:54444"/>
        <dbReference type="ChEBI" id="CHEBI:15378"/>
        <dbReference type="ChEBI" id="CHEBI:57783"/>
        <dbReference type="ChEBI" id="CHEBI:58349"/>
        <dbReference type="ChEBI" id="CHEBI:138176"/>
        <dbReference type="ChEBI" id="CHEBI:138188"/>
        <dbReference type="EC" id="1.1.1.219"/>
    </reaction>
</comment>
<feature type="domain" description="NAD-dependent epimerase/dehydratase" evidence="10">
    <location>
        <begin position="6"/>
        <end position="242"/>
    </location>
</feature>
<keyword evidence="1" id="KW-0560">Oxidoreductase</keyword>
<evidence type="ECO:0000313" key="12">
    <source>
        <dbReference type="Proteomes" id="UP001497392"/>
    </source>
</evidence>
<evidence type="ECO:0000313" key="11">
    <source>
        <dbReference type="EMBL" id="CAL5219731.1"/>
    </source>
</evidence>